<keyword evidence="5" id="KW-0677">Repeat</keyword>
<feature type="compositionally biased region" description="Basic and acidic residues" evidence="9">
    <location>
        <begin position="675"/>
        <end position="690"/>
    </location>
</feature>
<dbReference type="FunFam" id="3.30.450.20:FF:000066">
    <property type="entry name" value="Period circadian protein"/>
    <property type="match status" value="1"/>
</dbReference>
<evidence type="ECO:0000256" key="3">
    <source>
        <dbReference type="ARBA" id="ARBA00022490"/>
    </source>
</evidence>
<dbReference type="PANTHER" id="PTHR11269">
    <property type="entry name" value="PERIOD CIRCADIAN PROTEIN"/>
    <property type="match status" value="1"/>
</dbReference>
<feature type="domain" description="PAS" evidence="10">
    <location>
        <begin position="195"/>
        <end position="237"/>
    </location>
</feature>
<evidence type="ECO:0000256" key="2">
    <source>
        <dbReference type="ARBA" id="ARBA00004556"/>
    </source>
</evidence>
<evidence type="ECO:0000256" key="9">
    <source>
        <dbReference type="SAM" id="MobiDB-lite"/>
    </source>
</evidence>
<reference evidence="11" key="1">
    <citation type="journal article" date="2020" name="BMC">
        <title>Leishmania infection induces a limited differential gene expression in the sand fly midgut.</title>
        <authorList>
            <person name="Coutinho-Abreu I.V."/>
            <person name="Serafim T.D."/>
            <person name="Meneses C."/>
            <person name="Kamhawi S."/>
            <person name="Oliveira F."/>
            <person name="Valenzuela J.G."/>
        </authorList>
    </citation>
    <scope>NUCLEOTIDE SEQUENCE</scope>
    <source>
        <strain evidence="11">Jacobina</strain>
        <tissue evidence="11">Midgut</tissue>
    </source>
</reference>
<evidence type="ECO:0000256" key="6">
    <source>
        <dbReference type="ARBA" id="ARBA00023108"/>
    </source>
</evidence>
<feature type="region of interest" description="Disordered" evidence="9">
    <location>
        <begin position="895"/>
        <end position="929"/>
    </location>
</feature>
<name>A0A7G3A994_LUTLO</name>
<evidence type="ECO:0000256" key="4">
    <source>
        <dbReference type="ARBA" id="ARBA00022553"/>
    </source>
</evidence>
<dbReference type="PROSITE" id="PS50112">
    <property type="entry name" value="PAS"/>
    <property type="match status" value="2"/>
</dbReference>
<dbReference type="AlphaFoldDB" id="A0A7G3A994"/>
<dbReference type="InterPro" id="IPR000014">
    <property type="entry name" value="PAS"/>
</dbReference>
<keyword evidence="4" id="KW-0597">Phosphoprotein</keyword>
<dbReference type="GO" id="GO:0000122">
    <property type="term" value="P:negative regulation of transcription by RNA polymerase II"/>
    <property type="evidence" value="ECO:0007669"/>
    <property type="project" value="TreeGrafter"/>
</dbReference>
<dbReference type="EMBL" id="GITU01001609">
    <property type="protein sequence ID" value="MBC1170312.1"/>
    <property type="molecule type" value="Transcribed_RNA"/>
</dbReference>
<feature type="compositionally biased region" description="Polar residues" evidence="9">
    <location>
        <begin position="53"/>
        <end position="65"/>
    </location>
</feature>
<dbReference type="InterPro" id="IPR022728">
    <property type="entry name" value="Period_circadian-like_C"/>
</dbReference>
<feature type="compositionally biased region" description="Low complexity" evidence="9">
    <location>
        <begin position="1124"/>
        <end position="1133"/>
    </location>
</feature>
<comment type="subcellular location">
    <subcellularLocation>
        <location evidence="2">Cytoplasm</location>
        <location evidence="2">Perinuclear region</location>
    </subcellularLocation>
    <subcellularLocation>
        <location evidence="1">Nucleus</location>
    </subcellularLocation>
</comment>
<dbReference type="PANTHER" id="PTHR11269:SF16">
    <property type="entry name" value="PERIOD CIRCADIAN PROTEIN"/>
    <property type="match status" value="1"/>
</dbReference>
<evidence type="ECO:0000256" key="7">
    <source>
        <dbReference type="ARBA" id="ARBA00023242"/>
    </source>
</evidence>
<dbReference type="GO" id="GO:0001222">
    <property type="term" value="F:transcription corepressor binding"/>
    <property type="evidence" value="ECO:0007669"/>
    <property type="project" value="TreeGrafter"/>
</dbReference>
<keyword evidence="7" id="KW-0539">Nucleus</keyword>
<keyword evidence="3" id="KW-0963">Cytoplasm</keyword>
<proteinExistence type="predicted"/>
<dbReference type="Gene3D" id="3.30.450.20">
    <property type="entry name" value="PAS domain"/>
    <property type="match status" value="2"/>
</dbReference>
<dbReference type="Pfam" id="PF12114">
    <property type="entry name" value="Period_C"/>
    <property type="match status" value="1"/>
</dbReference>
<accession>A0A7G3A994</accession>
<organism evidence="11">
    <name type="scientific">Lutzomyia longipalpis</name>
    <name type="common">Sand fly</name>
    <dbReference type="NCBI Taxonomy" id="7200"/>
    <lineage>
        <taxon>Eukaryota</taxon>
        <taxon>Metazoa</taxon>
        <taxon>Ecdysozoa</taxon>
        <taxon>Arthropoda</taxon>
        <taxon>Hexapoda</taxon>
        <taxon>Insecta</taxon>
        <taxon>Pterygota</taxon>
        <taxon>Neoptera</taxon>
        <taxon>Endopterygota</taxon>
        <taxon>Diptera</taxon>
        <taxon>Nematocera</taxon>
        <taxon>Psychodoidea</taxon>
        <taxon>Psychodidae</taxon>
        <taxon>Lutzomyia</taxon>
        <taxon>Lutzomyia</taxon>
    </lineage>
</organism>
<feature type="region of interest" description="Disordered" evidence="9">
    <location>
        <begin position="670"/>
        <end position="712"/>
    </location>
</feature>
<dbReference type="CDD" id="cd00130">
    <property type="entry name" value="PAS"/>
    <property type="match status" value="2"/>
</dbReference>
<dbReference type="SUPFAM" id="SSF55785">
    <property type="entry name" value="PYP-like sensor domain (PAS domain)"/>
    <property type="match status" value="2"/>
</dbReference>
<dbReference type="InterPro" id="IPR035965">
    <property type="entry name" value="PAS-like_dom_sf"/>
</dbReference>
<feature type="region of interest" description="Disordered" evidence="9">
    <location>
        <begin position="593"/>
        <end position="652"/>
    </location>
</feature>
<feature type="region of interest" description="Disordered" evidence="9">
    <location>
        <begin position="547"/>
        <end position="567"/>
    </location>
</feature>
<keyword evidence="6" id="KW-0090">Biological rhythms</keyword>
<feature type="region of interest" description="Disordered" evidence="9">
    <location>
        <begin position="1"/>
        <end position="79"/>
    </location>
</feature>
<dbReference type="Pfam" id="PF14598">
    <property type="entry name" value="PAS_11"/>
    <property type="match status" value="1"/>
</dbReference>
<dbReference type="InterPro" id="IPR050760">
    <property type="entry name" value="Period_circadian_regulator"/>
</dbReference>
<feature type="compositionally biased region" description="Low complexity" evidence="9">
    <location>
        <begin position="13"/>
        <end position="44"/>
    </location>
</feature>
<evidence type="ECO:0000256" key="8">
    <source>
        <dbReference type="ARBA" id="ARBA00040849"/>
    </source>
</evidence>
<feature type="domain" description="PAS" evidence="10">
    <location>
        <begin position="350"/>
        <end position="398"/>
    </location>
</feature>
<dbReference type="Gene3D" id="1.20.5.770">
    <property type="entry name" value="Single helix bin"/>
    <property type="match status" value="1"/>
</dbReference>
<feature type="compositionally biased region" description="Polar residues" evidence="9">
    <location>
        <begin position="1"/>
        <end position="12"/>
    </location>
</feature>
<dbReference type="Pfam" id="PF00989">
    <property type="entry name" value="PAS"/>
    <property type="match status" value="1"/>
</dbReference>
<feature type="compositionally biased region" description="Polar residues" evidence="9">
    <location>
        <begin position="554"/>
        <end position="567"/>
    </location>
</feature>
<dbReference type="InterPro" id="IPR013767">
    <property type="entry name" value="PAS_fold"/>
</dbReference>
<evidence type="ECO:0000256" key="1">
    <source>
        <dbReference type="ARBA" id="ARBA00004123"/>
    </source>
</evidence>
<dbReference type="SMART" id="SM00091">
    <property type="entry name" value="PAS"/>
    <property type="match status" value="2"/>
</dbReference>
<dbReference type="GO" id="GO:0043153">
    <property type="term" value="P:entrainment of circadian clock by photoperiod"/>
    <property type="evidence" value="ECO:0007669"/>
    <property type="project" value="TreeGrafter"/>
</dbReference>
<evidence type="ECO:0000313" key="11">
    <source>
        <dbReference type="EMBL" id="MBC1170312.1"/>
    </source>
</evidence>
<evidence type="ECO:0000259" key="10">
    <source>
        <dbReference type="PROSITE" id="PS50112"/>
    </source>
</evidence>
<feature type="compositionally biased region" description="Low complexity" evidence="9">
    <location>
        <begin position="635"/>
        <end position="646"/>
    </location>
</feature>
<feature type="region of interest" description="Disordered" evidence="9">
    <location>
        <begin position="1124"/>
        <end position="1169"/>
    </location>
</feature>
<dbReference type="FunFam" id="3.30.450.20:FF:000072">
    <property type="entry name" value="Period circadian protein"/>
    <property type="match status" value="1"/>
</dbReference>
<sequence length="1169" mass="128630">MESTQSNHNTKISDSAYSNSCSNSQSQRSGSSKSRHSGSNSSGSSGYGGKPSTQASSDVTSQQVPKRTKDKERKKKKLKSNLQALTMIADATDAAVASCSEIKNDGQCSSTENILGEQREAKDDSMVGTTTTKQSTSACQDISIPAVPVCDEELDHGKQVAEGVAETTVASGDNVAKSDKNAMDDGFCCVISMHDGVVLFTTPSITDSLGFPRDMWLGRSFIDFVHPKDRATFASQITSGVAVPFSETKGGQHKDNRNSLFVMLRRYRGLRTAGYGVTAKAVSYEPYKLVLSFREAPEEPRPENSENVPPNGTTMLLVICATPVRSIYKNPDEIMCHRSPKFSTRHTAAGILSHVEGNSVGAFGYLPQDMIGRSIMDFYHPEDFSYLREVYETVMRVGKTAGASFCSKPYRFLAHNGFYITLETEWTSFVNPWSRQLEFVIGHHRVLRGPSNPQVFASTLVNQQFSEDVLNDAKINQEKILCLLTEPVSKDIDTVKQQVSKRCLALASFMETLMDEVTRPDLKLDLPQETELTISERDSVMLGEISPHHDYYDSKSSSETPPSYNQLNYNENLQRFFESKPITIGPDEAMKVEHTEPESTGDPQNSLSPVQCFGSGSGSAGNLSSGSNIQMDSMTSNTGTGTSSGSYQPPALTESLLSKHNDDMEKMMLKKHRESRTGGRSGEKLKKSSDKNQQMHQQQQQEHSFGYGVKRSGSHSWEGVEAYRMSKLQHLSDSHKDLATGHGENSGTSMQKPMITVESLDGVGTSFGTQSCIRNVDLWPPFSVSLTTIPNTTARNHFATPSGIFPTVYYIPATQKSNPPTEHPGPPNPQAPYAFQYMASVVYPHPSLFGQQFVYPHPPMMYQPLQFQSVSPSVAVSDHHPASSNNQVNDLKGALSQHKANAVGRGSQGHGPFQRPSSQATSVKAEPGSNMGSIASASVVIRDLSESSKKEIADSPITSLPDADINVDSKSQLEDVNKLKDMSNGSDDSSMSSFYSSFLKTDASSGDDRNDGYRTKESEVFSVSFRPSGVQSIENDHFYDHTQDMQWDKCRKPWRRPEPPWLDNVSVTPDLVYRYQVTAKAIPDVLQADLSALKLIHQPVMVNDQLDQLYLDLELEGLSAKLSLGETTSSSSSGEEENTDKKRKKDRYGKLMMIYEENAPFPPPIEQTQ</sequence>
<dbReference type="GO" id="GO:0048471">
    <property type="term" value="C:perinuclear region of cytoplasm"/>
    <property type="evidence" value="ECO:0007669"/>
    <property type="project" value="UniProtKB-SubCell"/>
</dbReference>
<feature type="compositionally biased region" description="Basic residues" evidence="9">
    <location>
        <begin position="66"/>
        <end position="79"/>
    </location>
</feature>
<dbReference type="GO" id="GO:0005634">
    <property type="term" value="C:nucleus"/>
    <property type="evidence" value="ECO:0007669"/>
    <property type="project" value="UniProtKB-SubCell"/>
</dbReference>
<evidence type="ECO:0000256" key="5">
    <source>
        <dbReference type="ARBA" id="ARBA00022737"/>
    </source>
</evidence>
<dbReference type="VEuPathDB" id="VectorBase:LLONM1_001807"/>
<protein>
    <recommendedName>
        <fullName evidence="8">Period circadian protein</fullName>
    </recommendedName>
</protein>
<dbReference type="GO" id="GO:0000976">
    <property type="term" value="F:transcription cis-regulatory region binding"/>
    <property type="evidence" value="ECO:0007669"/>
    <property type="project" value="TreeGrafter"/>
</dbReference>
<dbReference type="GO" id="GO:0032922">
    <property type="term" value="P:circadian regulation of gene expression"/>
    <property type="evidence" value="ECO:0007669"/>
    <property type="project" value="TreeGrafter"/>
</dbReference>
<feature type="region of interest" description="Disordered" evidence="9">
    <location>
        <begin position="950"/>
        <end position="971"/>
    </location>
</feature>
<feature type="compositionally biased region" description="Pro residues" evidence="9">
    <location>
        <begin position="1160"/>
        <end position="1169"/>
    </location>
</feature>